<dbReference type="InterPro" id="IPR011010">
    <property type="entry name" value="DNA_brk_join_enz"/>
</dbReference>
<dbReference type="PROSITE" id="PS51898">
    <property type="entry name" value="TYR_RECOMBINASE"/>
    <property type="match status" value="1"/>
</dbReference>
<dbReference type="CDD" id="cd01189">
    <property type="entry name" value="INT_ICEBs1_C_like"/>
    <property type="match status" value="1"/>
</dbReference>
<dbReference type="OrthoDB" id="9803188at2"/>
<evidence type="ECO:0000256" key="1">
    <source>
        <dbReference type="ARBA" id="ARBA00008857"/>
    </source>
</evidence>
<evidence type="ECO:0000256" key="3">
    <source>
        <dbReference type="ARBA" id="ARBA00023172"/>
    </source>
</evidence>
<dbReference type="PANTHER" id="PTHR30349">
    <property type="entry name" value="PHAGE INTEGRASE-RELATED"/>
    <property type="match status" value="1"/>
</dbReference>
<dbReference type="Pfam" id="PF00589">
    <property type="entry name" value="Phage_integrase"/>
    <property type="match status" value="1"/>
</dbReference>
<protein>
    <recommendedName>
        <fullName evidence="4">Tyr recombinase domain-containing protein</fullName>
    </recommendedName>
</protein>
<dbReference type="InterPro" id="IPR013762">
    <property type="entry name" value="Integrase-like_cat_sf"/>
</dbReference>
<evidence type="ECO:0000259" key="4">
    <source>
        <dbReference type="PROSITE" id="PS51898"/>
    </source>
</evidence>
<dbReference type="InterPro" id="IPR002104">
    <property type="entry name" value="Integrase_catalytic"/>
</dbReference>
<keyword evidence="2" id="KW-0238">DNA-binding</keyword>
<keyword evidence="6" id="KW-1185">Reference proteome</keyword>
<dbReference type="RefSeq" id="WP_086275182.1">
    <property type="nucleotide sequence ID" value="NZ_NGKU01000001.1"/>
</dbReference>
<dbReference type="GO" id="GO:0006310">
    <property type="term" value="P:DNA recombination"/>
    <property type="evidence" value="ECO:0007669"/>
    <property type="project" value="UniProtKB-KW"/>
</dbReference>
<dbReference type="Gene3D" id="1.10.443.10">
    <property type="entry name" value="Intergrase catalytic core"/>
    <property type="match status" value="1"/>
</dbReference>
<evidence type="ECO:0000313" key="5">
    <source>
        <dbReference type="EMBL" id="OTN77120.1"/>
    </source>
</evidence>
<dbReference type="Gene3D" id="1.10.150.130">
    <property type="match status" value="1"/>
</dbReference>
<organism evidence="5 6">
    <name type="scientific">Candidatus Enterococcus testudinis</name>
    <dbReference type="NCBI Taxonomy" id="1834191"/>
    <lineage>
        <taxon>Bacteria</taxon>
        <taxon>Bacillati</taxon>
        <taxon>Bacillota</taxon>
        <taxon>Bacilli</taxon>
        <taxon>Lactobacillales</taxon>
        <taxon>Enterococcaceae</taxon>
        <taxon>Enterococcus</taxon>
    </lineage>
</organism>
<reference evidence="5 6" key="1">
    <citation type="submission" date="2017-05" db="EMBL/GenBank/DDBJ databases">
        <title>The Genome Sequence of Enterococcus sp. 8G7_MSG3316.</title>
        <authorList>
            <consortium name="The Broad Institute Genomics Platform"/>
            <consortium name="The Broad Institute Genomic Center for Infectious Diseases"/>
            <person name="Earl A."/>
            <person name="Manson A."/>
            <person name="Schwartman J."/>
            <person name="Gilmore M."/>
            <person name="Abouelleil A."/>
            <person name="Cao P."/>
            <person name="Chapman S."/>
            <person name="Cusick C."/>
            <person name="Shea T."/>
            <person name="Young S."/>
            <person name="Neafsey D."/>
            <person name="Nusbaum C."/>
            <person name="Birren B."/>
        </authorList>
    </citation>
    <scope>NUCLEOTIDE SEQUENCE [LARGE SCALE GENOMIC DNA]</scope>
    <source>
        <strain evidence="5 6">8G7_MSG3316</strain>
    </source>
</reference>
<dbReference type="SUPFAM" id="SSF56349">
    <property type="entry name" value="DNA breaking-rejoining enzymes"/>
    <property type="match status" value="1"/>
</dbReference>
<dbReference type="GO" id="GO:0003677">
    <property type="term" value="F:DNA binding"/>
    <property type="evidence" value="ECO:0007669"/>
    <property type="project" value="UniProtKB-KW"/>
</dbReference>
<dbReference type="InterPro" id="IPR050090">
    <property type="entry name" value="Tyrosine_recombinase_XerCD"/>
</dbReference>
<dbReference type="GO" id="GO:0015074">
    <property type="term" value="P:DNA integration"/>
    <property type="evidence" value="ECO:0007669"/>
    <property type="project" value="InterPro"/>
</dbReference>
<dbReference type="EMBL" id="NGKU01000001">
    <property type="protein sequence ID" value="OTN77120.1"/>
    <property type="molecule type" value="Genomic_DNA"/>
</dbReference>
<feature type="domain" description="Tyr recombinase" evidence="4">
    <location>
        <begin position="170"/>
        <end position="374"/>
    </location>
</feature>
<accession>A0A242A8A7</accession>
<dbReference type="InterPro" id="IPR010998">
    <property type="entry name" value="Integrase_recombinase_N"/>
</dbReference>
<comment type="similarity">
    <text evidence="1">Belongs to the 'phage' integrase family.</text>
</comment>
<dbReference type="AlphaFoldDB" id="A0A242A8A7"/>
<evidence type="ECO:0000256" key="2">
    <source>
        <dbReference type="ARBA" id="ARBA00023125"/>
    </source>
</evidence>
<dbReference type="PANTHER" id="PTHR30349:SF64">
    <property type="entry name" value="PROPHAGE INTEGRASE INTD-RELATED"/>
    <property type="match status" value="1"/>
</dbReference>
<dbReference type="STRING" id="1834191.A5886_002200"/>
<comment type="caution">
    <text evidence="5">The sequence shown here is derived from an EMBL/GenBank/DDBJ whole genome shotgun (WGS) entry which is preliminary data.</text>
</comment>
<dbReference type="Proteomes" id="UP000195043">
    <property type="component" value="Unassembled WGS sequence"/>
</dbReference>
<keyword evidence="3" id="KW-0233">DNA recombination</keyword>
<gene>
    <name evidence="5" type="ORF">A5886_002200</name>
</gene>
<evidence type="ECO:0000313" key="6">
    <source>
        <dbReference type="Proteomes" id="UP000195043"/>
    </source>
</evidence>
<sequence length="381" mass="44248">MWIEKLADGKFKYVERYKDPYSEKTKKKSVILTSDSAQASNKARKLLDKKINEAINEKKKERIMFHDAIDQWYEGHKKPLRNSSKMAYNATIKSVKGMISADVWADNIDAPLLQTVFNKLDYSDEYLSTIKSIFNMVFEYARRMGYVDFNPMADVIIKKRPKTREDFKKLENKYLEREEAEKLIEELYRRPSTYRLARLAEFMFLTGMRVGEATAMQPNDFDLVNRQAHVNGSIDRTQGYRKGIKGPVKTNASYRTIDITKRTTDLVQRTIDEVSLDAIENPKFEKLNYLFVTKNGIPVQINSFNLGLKKAGARVGLEHKNLSSHIFRHTHISWLAEKGYPLKAIMDRVGHEDSKITNQIYTHVTRNMRANILEDLEKDGL</sequence>
<proteinExistence type="inferred from homology"/>
<name>A0A242A8A7_9ENTE</name>